<sequence>MSSHSRIAAAVLATSAGAFLCTGAAAQSASPSLYERLGGRDALGAVVGELWTVVAADARINRHFAHTRPDAFAGQLVDFLCQASGGPCRYKGQDMHSAHTGMQLTDGDFNALAEDTALVLDRFKVPAREKGEVMNMLGGLRPAVLGH</sequence>
<evidence type="ECO:0000256" key="5">
    <source>
        <dbReference type="ARBA" id="ARBA00023004"/>
    </source>
</evidence>
<dbReference type="GO" id="GO:0019825">
    <property type="term" value="F:oxygen binding"/>
    <property type="evidence" value="ECO:0007669"/>
    <property type="project" value="InterPro"/>
</dbReference>
<dbReference type="Gene3D" id="1.10.490.10">
    <property type="entry name" value="Globins"/>
    <property type="match status" value="1"/>
</dbReference>
<dbReference type="Pfam" id="PF01152">
    <property type="entry name" value="Bac_globin"/>
    <property type="match status" value="1"/>
</dbReference>
<proteinExistence type="predicted"/>
<feature type="signal peptide" evidence="7">
    <location>
        <begin position="1"/>
        <end position="20"/>
    </location>
</feature>
<evidence type="ECO:0000256" key="3">
    <source>
        <dbReference type="ARBA" id="ARBA00022617"/>
    </source>
</evidence>
<dbReference type="GO" id="GO:0046872">
    <property type="term" value="F:metal ion binding"/>
    <property type="evidence" value="ECO:0007669"/>
    <property type="project" value="UniProtKB-KW"/>
</dbReference>
<keyword evidence="3 6" id="KW-0349">Heme</keyword>
<comment type="caution">
    <text evidence="8">The sequence shown here is derived from an EMBL/GenBank/DDBJ whole genome shotgun (WGS) entry which is preliminary data.</text>
</comment>
<evidence type="ECO:0000256" key="1">
    <source>
        <dbReference type="ARBA" id="ARBA00001971"/>
    </source>
</evidence>
<dbReference type="PROSITE" id="PS01213">
    <property type="entry name" value="GLOBIN_FAM_2"/>
    <property type="match status" value="1"/>
</dbReference>
<evidence type="ECO:0000256" key="2">
    <source>
        <dbReference type="ARBA" id="ARBA00022448"/>
    </source>
</evidence>
<evidence type="ECO:0000256" key="4">
    <source>
        <dbReference type="ARBA" id="ARBA00022723"/>
    </source>
</evidence>
<gene>
    <name evidence="8" type="ORF">JJ685_18230</name>
</gene>
<dbReference type="InterPro" id="IPR009050">
    <property type="entry name" value="Globin-like_sf"/>
</dbReference>
<evidence type="ECO:0000256" key="6">
    <source>
        <dbReference type="PIRSR" id="PIRSR601486-1"/>
    </source>
</evidence>
<evidence type="ECO:0000313" key="8">
    <source>
        <dbReference type="EMBL" id="MBL0393083.1"/>
    </source>
</evidence>
<dbReference type="InterPro" id="IPR001486">
    <property type="entry name" value="Hemoglobin_trunc"/>
</dbReference>
<dbReference type="GO" id="GO:0015671">
    <property type="term" value="P:oxygen transport"/>
    <property type="evidence" value="ECO:0007669"/>
    <property type="project" value="InterPro"/>
</dbReference>
<evidence type="ECO:0000256" key="7">
    <source>
        <dbReference type="SAM" id="SignalP"/>
    </source>
</evidence>
<name>A0A936Z0Y8_9BURK</name>
<keyword evidence="2" id="KW-0813">Transport</keyword>
<evidence type="ECO:0000313" key="9">
    <source>
        <dbReference type="Proteomes" id="UP000599109"/>
    </source>
</evidence>
<feature type="chain" id="PRO_5036943719" evidence="7">
    <location>
        <begin position="21"/>
        <end position="147"/>
    </location>
</feature>
<dbReference type="InterPro" id="IPR012292">
    <property type="entry name" value="Globin/Proto"/>
</dbReference>
<organism evidence="8 9">
    <name type="scientific">Ramlibacter monticola</name>
    <dbReference type="NCBI Taxonomy" id="1926872"/>
    <lineage>
        <taxon>Bacteria</taxon>
        <taxon>Pseudomonadati</taxon>
        <taxon>Pseudomonadota</taxon>
        <taxon>Betaproteobacteria</taxon>
        <taxon>Burkholderiales</taxon>
        <taxon>Comamonadaceae</taxon>
        <taxon>Ramlibacter</taxon>
    </lineage>
</organism>
<feature type="binding site" description="distal binding residue" evidence="6">
    <location>
        <position position="99"/>
    </location>
    <ligand>
        <name>heme</name>
        <dbReference type="ChEBI" id="CHEBI:30413"/>
    </ligand>
    <ligandPart>
        <name>Fe</name>
        <dbReference type="ChEBI" id="CHEBI:18248"/>
    </ligandPart>
</feature>
<accession>A0A936Z0Y8</accession>
<dbReference type="CDD" id="cd00454">
    <property type="entry name" value="TrHb1_N"/>
    <property type="match status" value="1"/>
</dbReference>
<keyword evidence="9" id="KW-1185">Reference proteome</keyword>
<dbReference type="RefSeq" id="WP_201675740.1">
    <property type="nucleotide sequence ID" value="NZ_JAEQNE010000004.1"/>
</dbReference>
<protein>
    <submittedName>
        <fullName evidence="8">Group 1 truncated hemoglobin</fullName>
    </submittedName>
</protein>
<dbReference type="InterPro" id="IPR019795">
    <property type="entry name" value="Globin_bac-like_CS"/>
</dbReference>
<comment type="cofactor">
    <cofactor evidence="1">
        <name>heme</name>
        <dbReference type="ChEBI" id="CHEBI:30413"/>
    </cofactor>
</comment>
<dbReference type="Proteomes" id="UP000599109">
    <property type="component" value="Unassembled WGS sequence"/>
</dbReference>
<dbReference type="SUPFAM" id="SSF46458">
    <property type="entry name" value="Globin-like"/>
    <property type="match status" value="1"/>
</dbReference>
<keyword evidence="5 6" id="KW-0408">Iron</keyword>
<keyword evidence="7" id="KW-0732">Signal</keyword>
<keyword evidence="4 6" id="KW-0479">Metal-binding</keyword>
<dbReference type="EMBL" id="JAEQNE010000004">
    <property type="protein sequence ID" value="MBL0393083.1"/>
    <property type="molecule type" value="Genomic_DNA"/>
</dbReference>
<dbReference type="AlphaFoldDB" id="A0A936Z0Y8"/>
<dbReference type="GO" id="GO:0020037">
    <property type="term" value="F:heme binding"/>
    <property type="evidence" value="ECO:0007669"/>
    <property type="project" value="InterPro"/>
</dbReference>
<reference evidence="8 9" key="1">
    <citation type="journal article" date="2017" name="Int. J. Syst. Evol. Microbiol.">
        <title>Ramlibacter monticola sp. nov., isolated from forest soil.</title>
        <authorList>
            <person name="Chaudhary D.K."/>
            <person name="Kim J."/>
        </authorList>
    </citation>
    <scope>NUCLEOTIDE SEQUENCE [LARGE SCALE GENOMIC DNA]</scope>
    <source>
        <strain evidence="8 9">KACC 19175</strain>
    </source>
</reference>